<accession>A0A8H7CUW3</accession>
<organism evidence="11 12">
    <name type="scientific">Mycena sanguinolenta</name>
    <dbReference type="NCBI Taxonomy" id="230812"/>
    <lineage>
        <taxon>Eukaryota</taxon>
        <taxon>Fungi</taxon>
        <taxon>Dikarya</taxon>
        <taxon>Basidiomycota</taxon>
        <taxon>Agaricomycotina</taxon>
        <taxon>Agaricomycetes</taxon>
        <taxon>Agaricomycetidae</taxon>
        <taxon>Agaricales</taxon>
        <taxon>Marasmiineae</taxon>
        <taxon>Mycenaceae</taxon>
        <taxon>Mycena</taxon>
    </lineage>
</organism>
<dbReference type="Pfam" id="PF02826">
    <property type="entry name" value="2-Hacid_dh_C"/>
    <property type="match status" value="1"/>
</dbReference>
<dbReference type="Pfam" id="PF13896">
    <property type="entry name" value="Glyco_transf_49"/>
    <property type="match status" value="2"/>
</dbReference>
<dbReference type="InterPro" id="IPR006140">
    <property type="entry name" value="D-isomer_DH_NAD-bd"/>
</dbReference>
<evidence type="ECO:0000259" key="9">
    <source>
        <dbReference type="Pfam" id="PF00389"/>
    </source>
</evidence>
<dbReference type="InterPro" id="IPR036291">
    <property type="entry name" value="NAD(P)-bd_dom_sf"/>
</dbReference>
<dbReference type="GO" id="GO:0042285">
    <property type="term" value="F:xylosyltransferase activity"/>
    <property type="evidence" value="ECO:0007669"/>
    <property type="project" value="TreeGrafter"/>
</dbReference>
<dbReference type="SUPFAM" id="SSF51735">
    <property type="entry name" value="NAD(P)-binding Rossmann-fold domains"/>
    <property type="match status" value="1"/>
</dbReference>
<keyword evidence="7" id="KW-0325">Glycoprotein</keyword>
<dbReference type="PROSITE" id="PS00065">
    <property type="entry name" value="D_2_HYDROXYACID_DH_1"/>
    <property type="match status" value="1"/>
</dbReference>
<dbReference type="GO" id="GO:0051287">
    <property type="term" value="F:NAD binding"/>
    <property type="evidence" value="ECO:0007669"/>
    <property type="project" value="InterPro"/>
</dbReference>
<dbReference type="OrthoDB" id="411524at2759"/>
<comment type="caution">
    <text evidence="11">The sequence shown here is derived from an EMBL/GenBank/DDBJ whole genome shotgun (WGS) entry which is preliminary data.</text>
</comment>
<dbReference type="InterPro" id="IPR029752">
    <property type="entry name" value="D-isomer_DH_CS1"/>
</dbReference>
<evidence type="ECO:0000259" key="10">
    <source>
        <dbReference type="Pfam" id="PF02826"/>
    </source>
</evidence>
<dbReference type="InterPro" id="IPR029753">
    <property type="entry name" value="D-isomer_DH_CS"/>
</dbReference>
<comment type="subcellular location">
    <subcellularLocation>
        <location evidence="1">Membrane</location>
        <topology evidence="1">Single-pass type II membrane protein</topology>
    </subcellularLocation>
</comment>
<dbReference type="GO" id="GO:0016616">
    <property type="term" value="F:oxidoreductase activity, acting on the CH-OH group of donors, NAD or NADP as acceptor"/>
    <property type="evidence" value="ECO:0007669"/>
    <property type="project" value="InterPro"/>
</dbReference>
<dbReference type="Pfam" id="PF00389">
    <property type="entry name" value="2-Hacid_dh"/>
    <property type="match status" value="1"/>
</dbReference>
<keyword evidence="3" id="KW-0735">Signal-anchor</keyword>
<evidence type="ECO:0000313" key="11">
    <source>
        <dbReference type="EMBL" id="KAF7351175.1"/>
    </source>
</evidence>
<feature type="domain" description="D-isomer specific 2-hydroxyacid dehydrogenase catalytic" evidence="9">
    <location>
        <begin position="486"/>
        <end position="537"/>
    </location>
</feature>
<keyword evidence="2 8" id="KW-0812">Transmembrane</keyword>
<dbReference type="PROSITE" id="PS00671">
    <property type="entry name" value="D_2_HYDROXYACID_DH_3"/>
    <property type="match status" value="1"/>
</dbReference>
<dbReference type="EMBL" id="JACAZH010000014">
    <property type="protein sequence ID" value="KAF7351175.1"/>
    <property type="molecule type" value="Genomic_DNA"/>
</dbReference>
<dbReference type="PROSITE" id="PS00670">
    <property type="entry name" value="D_2_HYDROXYACID_DH_2"/>
    <property type="match status" value="1"/>
</dbReference>
<evidence type="ECO:0000313" key="12">
    <source>
        <dbReference type="Proteomes" id="UP000623467"/>
    </source>
</evidence>
<evidence type="ECO:0000256" key="2">
    <source>
        <dbReference type="ARBA" id="ARBA00022692"/>
    </source>
</evidence>
<proteinExistence type="predicted"/>
<feature type="transmembrane region" description="Helical" evidence="8">
    <location>
        <begin position="6"/>
        <end position="28"/>
    </location>
</feature>
<keyword evidence="12" id="KW-1185">Reference proteome</keyword>
<evidence type="ECO:0000256" key="7">
    <source>
        <dbReference type="ARBA" id="ARBA00023180"/>
    </source>
</evidence>
<reference evidence="11" key="1">
    <citation type="submission" date="2020-05" db="EMBL/GenBank/DDBJ databases">
        <title>Mycena genomes resolve the evolution of fungal bioluminescence.</title>
        <authorList>
            <person name="Tsai I.J."/>
        </authorList>
    </citation>
    <scope>NUCLEOTIDE SEQUENCE</scope>
    <source>
        <strain evidence="11">160909Yilan</strain>
    </source>
</reference>
<dbReference type="InterPro" id="IPR006139">
    <property type="entry name" value="D-isomer_2_OHA_DH_cat_dom"/>
</dbReference>
<keyword evidence="6 8" id="KW-0472">Membrane</keyword>
<dbReference type="SUPFAM" id="SSF52283">
    <property type="entry name" value="Formate/glycerate dehydrogenase catalytic domain-like"/>
    <property type="match status" value="1"/>
</dbReference>
<keyword evidence="5" id="KW-0560">Oxidoreductase</keyword>
<evidence type="ECO:0000256" key="1">
    <source>
        <dbReference type="ARBA" id="ARBA00004606"/>
    </source>
</evidence>
<evidence type="ECO:0000256" key="3">
    <source>
        <dbReference type="ARBA" id="ARBA00022968"/>
    </source>
</evidence>
<evidence type="ECO:0000256" key="5">
    <source>
        <dbReference type="ARBA" id="ARBA00023002"/>
    </source>
</evidence>
<gene>
    <name evidence="11" type="ORF">MSAN_01680200</name>
</gene>
<evidence type="ECO:0000256" key="6">
    <source>
        <dbReference type="ARBA" id="ARBA00023136"/>
    </source>
</evidence>
<dbReference type="GO" id="GO:0035269">
    <property type="term" value="P:protein O-linked glycosylation via mannose"/>
    <property type="evidence" value="ECO:0007669"/>
    <property type="project" value="TreeGrafter"/>
</dbReference>
<dbReference type="Gene3D" id="3.40.50.720">
    <property type="entry name" value="NAD(P)-binding Rossmann-like Domain"/>
    <property type="match status" value="2"/>
</dbReference>
<dbReference type="InterPro" id="IPR051292">
    <property type="entry name" value="Xyl/GlcA_transferase"/>
</dbReference>
<name>A0A8H7CUW3_9AGAR</name>
<keyword evidence="4 8" id="KW-1133">Transmembrane helix</keyword>
<dbReference type="AlphaFoldDB" id="A0A8H7CUW3"/>
<dbReference type="GO" id="GO:0016020">
    <property type="term" value="C:membrane"/>
    <property type="evidence" value="ECO:0007669"/>
    <property type="project" value="UniProtKB-SubCell"/>
</dbReference>
<dbReference type="PANTHER" id="PTHR12270">
    <property type="entry name" value="GLYCOSYLTRANSFERASE-RELATED"/>
    <property type="match status" value="1"/>
</dbReference>
<feature type="domain" description="D-isomer specific 2-hydroxyacid dehydrogenase NAD-binding" evidence="10">
    <location>
        <begin position="539"/>
        <end position="675"/>
    </location>
</feature>
<protein>
    <submittedName>
        <fullName evidence="11">Putative 2-hydroxyacid dehydrogenase UNK4.10</fullName>
    </submittedName>
</protein>
<dbReference type="GO" id="GO:0015020">
    <property type="term" value="F:glucuronosyltransferase activity"/>
    <property type="evidence" value="ECO:0007669"/>
    <property type="project" value="TreeGrafter"/>
</dbReference>
<dbReference type="Proteomes" id="UP000623467">
    <property type="component" value="Unassembled WGS sequence"/>
</dbReference>
<evidence type="ECO:0000256" key="8">
    <source>
        <dbReference type="SAM" id="Phobius"/>
    </source>
</evidence>
<dbReference type="PANTHER" id="PTHR12270:SF25">
    <property type="entry name" value="GLYCOSYLTRANSFERASE-LIKE PROTEIN LARGE"/>
    <property type="match status" value="1"/>
</dbReference>
<sequence length="681" mass="76331">MVLVRIFRFLIALYLIAAVLYTTDYFLLSPLRSGVSFLVAHRAPALAQWSTSSFNSLLPKRASSQKPLSEPDAAMLEGSSEDVIHWTSSAIVLENGLGHEQPIVMSEDLFLSKAFAGSMRPSKIVPFFYRATGIFDKEDITITTLVTSNRFQVFARLVDRYPGPISVTIHVNNGTDQVHELLDSLHMLYLSSPNMASNVDVHLVIDAFDRQFNTWRNIARFFARTDFVMMLDIDFSPCTDFRTALRRSKAAMDKLRSGTAATRIHTDGIDESRFPRSKAALVSLVHAGKIGMFHASWGPGHGSTDYERYYAAPPGEIYKVTSYQSAYEPYVIFKKDGPPWCDERFIGYGGNKAACLFEMYLSGISYYVLADHFLIHQNHLYEENARRTEVYSDFKEEACLRYLKHFRDSGLLNTTRASNVQGECKKIRSISRIVAQKAVDATLCKIVWADEDVKQLLGSIAEVLYFDSPTRADFLEAFKPNGKYHDVELVEGFSPSVKWIAHNGAGYDQIDVLACKAKGITVSNTPGAVDDASATTALYLLISTFRQYALSERSLREGKFKPPGLSAKTHDLTGYTLAILGLGGIGMRLAELVHAFPMRIIYHSRNKVANAPEWCEYFPNVDDLLAEADVLSVHVPLRAETVGLVGEKWIRKLKKGAIIINTARGKVIDEDAMIRRWRTDM</sequence>
<evidence type="ECO:0000256" key="4">
    <source>
        <dbReference type="ARBA" id="ARBA00022989"/>
    </source>
</evidence>